<dbReference type="Gene3D" id="1.10.1200.10">
    <property type="entry name" value="ACP-like"/>
    <property type="match status" value="1"/>
</dbReference>
<dbReference type="RefSeq" id="WP_068458929.1">
    <property type="nucleotide sequence ID" value="NZ_JAEFBX010000003.1"/>
</dbReference>
<protein>
    <recommendedName>
        <fullName evidence="1">Carrier domain-containing protein</fullName>
    </recommendedName>
</protein>
<comment type="caution">
    <text evidence="2">The sequence shown here is derived from an EMBL/GenBank/DDBJ whole genome shotgun (WGS) entry which is preliminary data.</text>
</comment>
<evidence type="ECO:0000259" key="1">
    <source>
        <dbReference type="PROSITE" id="PS50075"/>
    </source>
</evidence>
<accession>A0A120CYF0</accession>
<reference evidence="2 3" key="1">
    <citation type="submission" date="2015-10" db="EMBL/GenBank/DDBJ databases">
        <title>Transcriptomic analysis of a linuron degrading triple-species bacterial consortium.</title>
        <authorList>
            <person name="Albers P."/>
        </authorList>
    </citation>
    <scope>NUCLEOTIDE SEQUENCE [LARGE SCALE GENOMIC DNA]</scope>
    <source>
        <strain evidence="2 3">WDL6</strain>
    </source>
</reference>
<dbReference type="PATRIC" id="fig|121290.4.peg.1432"/>
<dbReference type="InterPro" id="IPR009081">
    <property type="entry name" value="PP-bd_ACP"/>
</dbReference>
<dbReference type="PROSITE" id="PS50075">
    <property type="entry name" value="CARRIER"/>
    <property type="match status" value="1"/>
</dbReference>
<dbReference type="Proteomes" id="UP000059074">
    <property type="component" value="Unassembled WGS sequence"/>
</dbReference>
<dbReference type="STRING" id="121290.APY04_0110"/>
<dbReference type="OrthoDB" id="9806381at2"/>
<feature type="domain" description="Carrier" evidence="1">
    <location>
        <begin position="1"/>
        <end position="79"/>
    </location>
</feature>
<dbReference type="EMBL" id="LMTR01000011">
    <property type="protein sequence ID" value="KWT72419.1"/>
    <property type="molecule type" value="Genomic_DNA"/>
</dbReference>
<dbReference type="SUPFAM" id="SSF47336">
    <property type="entry name" value="ACP-like"/>
    <property type="match status" value="1"/>
</dbReference>
<name>A0A120CYF0_HYPSL</name>
<gene>
    <name evidence="2" type="ORF">APY04_0110</name>
</gene>
<dbReference type="AlphaFoldDB" id="A0A120CYF0"/>
<dbReference type="Pfam" id="PF00550">
    <property type="entry name" value="PP-binding"/>
    <property type="match status" value="1"/>
</dbReference>
<sequence length="90" mass="9922">MDEVGTKIVEILKKHMKEPRDDISLSTPLTDLKIESLDLAMIVFDIEDTFGIEIPYNANEDVEDFKTVGSVVDRVKDLMAKGPEAAGAKA</sequence>
<keyword evidence="3" id="KW-1185">Reference proteome</keyword>
<organism evidence="2 3">
    <name type="scientific">Hyphomicrobium sulfonivorans</name>
    <dbReference type="NCBI Taxonomy" id="121290"/>
    <lineage>
        <taxon>Bacteria</taxon>
        <taxon>Pseudomonadati</taxon>
        <taxon>Pseudomonadota</taxon>
        <taxon>Alphaproteobacteria</taxon>
        <taxon>Hyphomicrobiales</taxon>
        <taxon>Hyphomicrobiaceae</taxon>
        <taxon>Hyphomicrobium</taxon>
    </lineage>
</organism>
<dbReference type="InterPro" id="IPR036736">
    <property type="entry name" value="ACP-like_sf"/>
</dbReference>
<evidence type="ECO:0000313" key="2">
    <source>
        <dbReference type="EMBL" id="KWT72419.1"/>
    </source>
</evidence>
<evidence type="ECO:0000313" key="3">
    <source>
        <dbReference type="Proteomes" id="UP000059074"/>
    </source>
</evidence>
<proteinExistence type="predicted"/>